<dbReference type="Gene3D" id="1.10.3210.10">
    <property type="entry name" value="Hypothetical protein af1432"/>
    <property type="match status" value="1"/>
</dbReference>
<proteinExistence type="predicted"/>
<evidence type="ECO:0000313" key="2">
    <source>
        <dbReference type="Proteomes" id="UP000516957"/>
    </source>
</evidence>
<evidence type="ECO:0000313" key="1">
    <source>
        <dbReference type="EMBL" id="NYD56355.1"/>
    </source>
</evidence>
<organism evidence="1 2">
    <name type="scientific">Nocardioides marinisabuli</name>
    <dbReference type="NCBI Taxonomy" id="419476"/>
    <lineage>
        <taxon>Bacteria</taxon>
        <taxon>Bacillati</taxon>
        <taxon>Actinomycetota</taxon>
        <taxon>Actinomycetes</taxon>
        <taxon>Propionibacteriales</taxon>
        <taxon>Nocardioidaceae</taxon>
        <taxon>Nocardioides</taxon>
    </lineage>
</organism>
<dbReference type="EMBL" id="JACCBE010000001">
    <property type="protein sequence ID" value="NYD56355.1"/>
    <property type="molecule type" value="Genomic_DNA"/>
</dbReference>
<dbReference type="GO" id="GO:0016787">
    <property type="term" value="F:hydrolase activity"/>
    <property type="evidence" value="ECO:0007669"/>
    <property type="project" value="UniProtKB-KW"/>
</dbReference>
<sequence length="210" mass="23560">MLHDPRPWWPLTDADDLREELVAAYASPQRGYHDVQHLVEVLTRLDELGEHGAVVRHLPVVLAAWFHDAVYDGERDAEERSAAWAEDALTGRVEPDLVEEVVRLVRLTETHTPEPDDTLGCLLSDADLAILAAPQERYDEYVAAVRAEFAHLDDATFAEGRAQVLLGLAQKPTLFHTAYARERWEDDARANLGAELERLGVQDVPGRRVS</sequence>
<protein>
    <submittedName>
        <fullName evidence="1">Putative metal-dependent HD superfamily phosphohydrolase</fullName>
    </submittedName>
</protein>
<keyword evidence="1" id="KW-0378">Hydrolase</keyword>
<comment type="caution">
    <text evidence="1">The sequence shown here is derived from an EMBL/GenBank/DDBJ whole genome shotgun (WGS) entry which is preliminary data.</text>
</comment>
<dbReference type="SUPFAM" id="SSF109604">
    <property type="entry name" value="HD-domain/PDEase-like"/>
    <property type="match status" value="1"/>
</dbReference>
<dbReference type="PANTHER" id="PTHR21174">
    <property type="match status" value="1"/>
</dbReference>
<dbReference type="PANTHER" id="PTHR21174:SF0">
    <property type="entry name" value="HD PHOSPHOHYDROLASE FAMILY PROTEIN-RELATED"/>
    <property type="match status" value="1"/>
</dbReference>
<dbReference type="AlphaFoldDB" id="A0A7Y9EYK0"/>
<keyword evidence="2" id="KW-1185">Reference proteome</keyword>
<dbReference type="InterPro" id="IPR009218">
    <property type="entry name" value="HD_phosphohydro"/>
</dbReference>
<reference evidence="1 2" key="1">
    <citation type="submission" date="2020-07" db="EMBL/GenBank/DDBJ databases">
        <title>Sequencing the genomes of 1000 actinobacteria strains.</title>
        <authorList>
            <person name="Klenk H.-P."/>
        </authorList>
    </citation>
    <scope>NUCLEOTIDE SEQUENCE [LARGE SCALE GENOMIC DNA]</scope>
    <source>
        <strain evidence="1 2">DSM 18965</strain>
    </source>
</reference>
<dbReference type="PIRSF" id="PIRSF035170">
    <property type="entry name" value="HD_phosphohydro"/>
    <property type="match status" value="1"/>
</dbReference>
<dbReference type="Proteomes" id="UP000516957">
    <property type="component" value="Unassembled WGS sequence"/>
</dbReference>
<gene>
    <name evidence="1" type="ORF">BKA08_000593</name>
</gene>
<name>A0A7Y9EYK0_9ACTN</name>
<dbReference type="RefSeq" id="WP_179614269.1">
    <property type="nucleotide sequence ID" value="NZ_CP059163.1"/>
</dbReference>
<accession>A0A7Y9EYK0</accession>